<organism evidence="3 4">
    <name type="scientific">Bionectria ochroleuca</name>
    <name type="common">Gliocladium roseum</name>
    <dbReference type="NCBI Taxonomy" id="29856"/>
    <lineage>
        <taxon>Eukaryota</taxon>
        <taxon>Fungi</taxon>
        <taxon>Dikarya</taxon>
        <taxon>Ascomycota</taxon>
        <taxon>Pezizomycotina</taxon>
        <taxon>Sordariomycetes</taxon>
        <taxon>Hypocreomycetidae</taxon>
        <taxon>Hypocreales</taxon>
        <taxon>Bionectriaceae</taxon>
        <taxon>Clonostachys</taxon>
    </lineage>
</organism>
<dbReference type="EMBL" id="JADCTT010000019">
    <property type="protein sequence ID" value="KAF9742958.1"/>
    <property type="molecule type" value="Genomic_DNA"/>
</dbReference>
<accession>A0A8H7MY86</accession>
<feature type="compositionally biased region" description="Basic and acidic residues" evidence="1">
    <location>
        <begin position="57"/>
        <end position="66"/>
    </location>
</feature>
<feature type="compositionally biased region" description="Pro residues" evidence="1">
    <location>
        <begin position="114"/>
        <end position="136"/>
    </location>
</feature>
<reference evidence="3" key="1">
    <citation type="submission" date="2020-10" db="EMBL/GenBank/DDBJ databases">
        <title>High-Quality Genome Resource of Clonostachys rosea strain S41 by Oxford Nanopore Long-Read Sequencing.</title>
        <authorList>
            <person name="Wang H."/>
        </authorList>
    </citation>
    <scope>NUCLEOTIDE SEQUENCE</scope>
    <source>
        <strain evidence="3">S41</strain>
    </source>
</reference>
<evidence type="ECO:0000313" key="4">
    <source>
        <dbReference type="Proteomes" id="UP000616885"/>
    </source>
</evidence>
<dbReference type="Proteomes" id="UP000616885">
    <property type="component" value="Unassembled WGS sequence"/>
</dbReference>
<evidence type="ECO:0000256" key="1">
    <source>
        <dbReference type="SAM" id="MobiDB-lite"/>
    </source>
</evidence>
<dbReference type="PRINTS" id="PR01217">
    <property type="entry name" value="PRICHEXTENSN"/>
</dbReference>
<proteinExistence type="predicted"/>
<name>A0A8H7MY86_BIOOC</name>
<evidence type="ECO:0000256" key="2">
    <source>
        <dbReference type="SAM" id="SignalP"/>
    </source>
</evidence>
<sequence>MVSLARLVAAATLLLGAANVAGAQQPGAGDGVPGNVERALDNDIFSRETGFEAMVDLEQRDLEPRARGGSPPPPYPQPPPYPPSPPPPPYPGRKASRKPRGVSGGLSKRSPRGGSPPPPYPQPPPYPPSPPPPPYPGRKASRKPRDVSYDE</sequence>
<feature type="signal peptide" evidence="2">
    <location>
        <begin position="1"/>
        <end position="23"/>
    </location>
</feature>
<feature type="region of interest" description="Disordered" evidence="1">
    <location>
        <begin position="56"/>
        <end position="151"/>
    </location>
</feature>
<protein>
    <submittedName>
        <fullName evidence="3">Uncharacterized protein</fullName>
    </submittedName>
</protein>
<evidence type="ECO:0000313" key="3">
    <source>
        <dbReference type="EMBL" id="KAF9742958.1"/>
    </source>
</evidence>
<keyword evidence="2" id="KW-0732">Signal</keyword>
<comment type="caution">
    <text evidence="3">The sequence shown here is derived from an EMBL/GenBank/DDBJ whole genome shotgun (WGS) entry which is preliminary data.</text>
</comment>
<feature type="compositionally biased region" description="Pro residues" evidence="1">
    <location>
        <begin position="70"/>
        <end position="91"/>
    </location>
</feature>
<feature type="chain" id="PRO_5034592601" evidence="2">
    <location>
        <begin position="24"/>
        <end position="151"/>
    </location>
</feature>
<dbReference type="AlphaFoldDB" id="A0A8H7MY86"/>
<gene>
    <name evidence="3" type="ORF">IM811_007140</name>
</gene>